<dbReference type="SUPFAM" id="SSF52540">
    <property type="entry name" value="P-loop containing nucleoside triphosphate hydrolases"/>
    <property type="match status" value="1"/>
</dbReference>
<evidence type="ECO:0000313" key="7">
    <source>
        <dbReference type="EMBL" id="PRY37519.1"/>
    </source>
</evidence>
<keyword evidence="4 6" id="KW-0408">Iron</keyword>
<comment type="similarity">
    <text evidence="6">Belongs to the Mrp/NBP35 ATP-binding proteins family.</text>
</comment>
<name>A0A2T0SVU7_9PSEU</name>
<dbReference type="GO" id="GO:0005524">
    <property type="term" value="F:ATP binding"/>
    <property type="evidence" value="ECO:0007669"/>
    <property type="project" value="UniProtKB-UniRule"/>
</dbReference>
<dbReference type="AlphaFoldDB" id="A0A2T0SVU7"/>
<dbReference type="Pfam" id="PF10609">
    <property type="entry name" value="ParA"/>
    <property type="match status" value="1"/>
</dbReference>
<dbReference type="GO" id="GO:0016226">
    <property type="term" value="P:iron-sulfur cluster assembly"/>
    <property type="evidence" value="ECO:0007669"/>
    <property type="project" value="InterPro"/>
</dbReference>
<keyword evidence="1 6" id="KW-0479">Metal-binding</keyword>
<sequence>MSALLPGVRVVMVCGGKGGVGKSTVAANLATALAARGTRTGLLDADLHGPSLPVLFGVRERPTVRDGRIRPVVREGVRLMSTGLLADASRALAWKGPVLRGALRQMVRDVDWGDVETLVVDTPPGTSEIHMALAGLLDISAAVVVTTPQRMALEDTRRCVAMLTRLGVAIPAVVENMAYFPCPCCGARTEPFPDSGLVGALLAETGGAGTRLVELPLLPAVAAGAEQGTPFAQHAGGDSSAAGAAFASLLDALDDSLHPVP</sequence>
<proteinExistence type="inferred from homology"/>
<dbReference type="HAMAP" id="MF_02040">
    <property type="entry name" value="Mrp_NBP35"/>
    <property type="match status" value="1"/>
</dbReference>
<dbReference type="RefSeq" id="WP_106191889.1">
    <property type="nucleotide sequence ID" value="NZ_PVTF01000010.1"/>
</dbReference>
<evidence type="ECO:0000256" key="3">
    <source>
        <dbReference type="ARBA" id="ARBA00022840"/>
    </source>
</evidence>
<dbReference type="GO" id="GO:0046872">
    <property type="term" value="F:metal ion binding"/>
    <property type="evidence" value="ECO:0007669"/>
    <property type="project" value="UniProtKB-KW"/>
</dbReference>
<dbReference type="InterPro" id="IPR019591">
    <property type="entry name" value="Mrp/NBP35_ATP-bd"/>
</dbReference>
<dbReference type="Proteomes" id="UP000239494">
    <property type="component" value="Unassembled WGS sequence"/>
</dbReference>
<gene>
    <name evidence="7" type="ORF">CLV43_110331</name>
</gene>
<evidence type="ECO:0000256" key="4">
    <source>
        <dbReference type="ARBA" id="ARBA00023004"/>
    </source>
</evidence>
<keyword evidence="2 6" id="KW-0547">Nucleotide-binding</keyword>
<evidence type="ECO:0000256" key="5">
    <source>
        <dbReference type="ARBA" id="ARBA00023014"/>
    </source>
</evidence>
<keyword evidence="5 6" id="KW-0411">Iron-sulfur</keyword>
<dbReference type="OrthoDB" id="3448281at2"/>
<dbReference type="GO" id="GO:0051539">
    <property type="term" value="F:4 iron, 4 sulfur cluster binding"/>
    <property type="evidence" value="ECO:0007669"/>
    <property type="project" value="TreeGrafter"/>
</dbReference>
<dbReference type="CDD" id="cd02037">
    <property type="entry name" value="Mrp_NBP35"/>
    <property type="match status" value="1"/>
</dbReference>
<keyword evidence="3 6" id="KW-0067">ATP-binding</keyword>
<evidence type="ECO:0000256" key="2">
    <source>
        <dbReference type="ARBA" id="ARBA00022741"/>
    </source>
</evidence>
<dbReference type="InterPro" id="IPR033756">
    <property type="entry name" value="YlxH/NBP35"/>
</dbReference>
<organism evidence="7 8">
    <name type="scientific">Umezawaea tangerina</name>
    <dbReference type="NCBI Taxonomy" id="84725"/>
    <lineage>
        <taxon>Bacteria</taxon>
        <taxon>Bacillati</taxon>
        <taxon>Actinomycetota</taxon>
        <taxon>Actinomycetes</taxon>
        <taxon>Pseudonocardiales</taxon>
        <taxon>Pseudonocardiaceae</taxon>
        <taxon>Umezawaea</taxon>
    </lineage>
</organism>
<reference evidence="7 8" key="1">
    <citation type="submission" date="2018-03" db="EMBL/GenBank/DDBJ databases">
        <title>Genomic Encyclopedia of Archaeal and Bacterial Type Strains, Phase II (KMG-II): from individual species to whole genera.</title>
        <authorList>
            <person name="Goeker M."/>
        </authorList>
    </citation>
    <scope>NUCLEOTIDE SEQUENCE [LARGE SCALE GENOMIC DNA]</scope>
    <source>
        <strain evidence="7 8">DSM 44720</strain>
    </source>
</reference>
<feature type="binding site" evidence="6">
    <location>
        <begin position="16"/>
        <end position="23"/>
    </location>
    <ligand>
        <name>ATP</name>
        <dbReference type="ChEBI" id="CHEBI:30616"/>
    </ligand>
</feature>
<comment type="function">
    <text evidence="6">Binds and transfers iron-sulfur (Fe-S) clusters to target apoproteins. Can hydrolyze ATP.</text>
</comment>
<dbReference type="Gene3D" id="3.40.50.300">
    <property type="entry name" value="P-loop containing nucleotide triphosphate hydrolases"/>
    <property type="match status" value="1"/>
</dbReference>
<dbReference type="GO" id="GO:0016887">
    <property type="term" value="F:ATP hydrolysis activity"/>
    <property type="evidence" value="ECO:0007669"/>
    <property type="project" value="UniProtKB-UniRule"/>
</dbReference>
<dbReference type="GO" id="GO:0140663">
    <property type="term" value="F:ATP-dependent FeS chaperone activity"/>
    <property type="evidence" value="ECO:0007669"/>
    <property type="project" value="InterPro"/>
</dbReference>
<keyword evidence="8" id="KW-1185">Reference proteome</keyword>
<comment type="caution">
    <text evidence="7">The sequence shown here is derived from an EMBL/GenBank/DDBJ whole genome shotgun (WGS) entry which is preliminary data.</text>
</comment>
<evidence type="ECO:0000256" key="1">
    <source>
        <dbReference type="ARBA" id="ARBA00022723"/>
    </source>
</evidence>
<dbReference type="PANTHER" id="PTHR42961">
    <property type="entry name" value="IRON-SULFUR PROTEIN NUBPL"/>
    <property type="match status" value="1"/>
</dbReference>
<evidence type="ECO:0000313" key="8">
    <source>
        <dbReference type="Proteomes" id="UP000239494"/>
    </source>
</evidence>
<accession>A0A2T0SVU7</accession>
<dbReference type="EMBL" id="PVTF01000010">
    <property type="protein sequence ID" value="PRY37519.1"/>
    <property type="molecule type" value="Genomic_DNA"/>
</dbReference>
<dbReference type="InterPro" id="IPR027417">
    <property type="entry name" value="P-loop_NTPase"/>
</dbReference>
<comment type="subunit">
    <text evidence="6">Homodimer.</text>
</comment>
<dbReference type="PANTHER" id="PTHR42961:SF2">
    <property type="entry name" value="IRON-SULFUR PROTEIN NUBPL"/>
    <property type="match status" value="1"/>
</dbReference>
<protein>
    <recommendedName>
        <fullName evidence="6">Iron-sulfur cluster carrier protein</fullName>
    </recommendedName>
</protein>
<dbReference type="InterPro" id="IPR044304">
    <property type="entry name" value="NUBPL-like"/>
</dbReference>
<evidence type="ECO:0000256" key="6">
    <source>
        <dbReference type="HAMAP-Rule" id="MF_02040"/>
    </source>
</evidence>
<keyword evidence="6" id="KW-0378">Hydrolase</keyword>